<organism evidence="2 3">
    <name type="scientific">Parachitinimonas caeni</name>
    <dbReference type="NCBI Taxonomy" id="3031301"/>
    <lineage>
        <taxon>Bacteria</taxon>
        <taxon>Pseudomonadati</taxon>
        <taxon>Pseudomonadota</taxon>
        <taxon>Betaproteobacteria</taxon>
        <taxon>Neisseriales</taxon>
        <taxon>Chitinibacteraceae</taxon>
        <taxon>Parachitinimonas</taxon>
    </lineage>
</organism>
<gene>
    <name evidence="2" type="ORF">PZA18_17720</name>
</gene>
<accession>A0ABT7E0Q3</accession>
<evidence type="ECO:0000313" key="3">
    <source>
        <dbReference type="Proteomes" id="UP001172778"/>
    </source>
</evidence>
<reference evidence="2" key="1">
    <citation type="submission" date="2023-03" db="EMBL/GenBank/DDBJ databases">
        <title>Chitinimonas shenzhenensis gen. nov., sp. nov., a novel member of family Burkholderiaceae isolated from activated sludge collected in Shen Zhen, China.</title>
        <authorList>
            <person name="Wang X."/>
        </authorList>
    </citation>
    <scope>NUCLEOTIDE SEQUENCE</scope>
    <source>
        <strain evidence="2">DQS-5</strain>
    </source>
</reference>
<proteinExistence type="predicted"/>
<protein>
    <recommendedName>
        <fullName evidence="4">DUF3828 domain-containing protein</fullName>
    </recommendedName>
</protein>
<comment type="caution">
    <text evidence="2">The sequence shown here is derived from an EMBL/GenBank/DDBJ whole genome shotgun (WGS) entry which is preliminary data.</text>
</comment>
<feature type="chain" id="PRO_5046863153" description="DUF3828 domain-containing protein" evidence="1">
    <location>
        <begin position="22"/>
        <end position="146"/>
    </location>
</feature>
<keyword evidence="3" id="KW-1185">Reference proteome</keyword>
<evidence type="ECO:0008006" key="4">
    <source>
        <dbReference type="Google" id="ProtNLM"/>
    </source>
</evidence>
<dbReference type="Gene3D" id="3.10.450.410">
    <property type="match status" value="1"/>
</dbReference>
<keyword evidence="1" id="KW-0732">Signal</keyword>
<evidence type="ECO:0000313" key="2">
    <source>
        <dbReference type="EMBL" id="MDK2125895.1"/>
    </source>
</evidence>
<sequence length="146" mass="16863">MPYRSSGMTLALALMSTAALAQPTCVPPDPRFHLFLQKFQDQPGFQRNRVQDPLLVEEWDSEASRRSALSKTALHAQTQPLILPRAQINPNHPDPEMRSQQTIEKQNAQRYRVIQSSVDNDIWQKEYRFERIKGCWMLVSIRQGGM</sequence>
<dbReference type="RefSeq" id="WP_284102208.1">
    <property type="nucleotide sequence ID" value="NZ_JARRAF010000026.1"/>
</dbReference>
<dbReference type="Proteomes" id="UP001172778">
    <property type="component" value="Unassembled WGS sequence"/>
</dbReference>
<feature type="signal peptide" evidence="1">
    <location>
        <begin position="1"/>
        <end position="21"/>
    </location>
</feature>
<dbReference type="EMBL" id="JARRAF010000026">
    <property type="protein sequence ID" value="MDK2125895.1"/>
    <property type="molecule type" value="Genomic_DNA"/>
</dbReference>
<evidence type="ECO:0000256" key="1">
    <source>
        <dbReference type="SAM" id="SignalP"/>
    </source>
</evidence>
<name>A0ABT7E0Q3_9NEIS</name>